<dbReference type="EMBL" id="AUZX01002544">
    <property type="protein sequence ID" value="EQD76145.1"/>
    <property type="molecule type" value="Genomic_DNA"/>
</dbReference>
<dbReference type="Gene3D" id="2.40.128.110">
    <property type="entry name" value="Lipid/polyisoprenoid-binding, YceI-like"/>
    <property type="match status" value="1"/>
</dbReference>
<gene>
    <name evidence="2" type="ORF">B1A_03467</name>
</gene>
<dbReference type="PANTHER" id="PTHR34406:SF1">
    <property type="entry name" value="PROTEIN YCEI"/>
    <property type="match status" value="1"/>
</dbReference>
<name>T1D137_9ZZZZ</name>
<evidence type="ECO:0000259" key="1">
    <source>
        <dbReference type="SMART" id="SM00867"/>
    </source>
</evidence>
<proteinExistence type="predicted"/>
<dbReference type="Pfam" id="PF04264">
    <property type="entry name" value="YceI"/>
    <property type="match status" value="1"/>
</dbReference>
<dbReference type="SUPFAM" id="SSF101874">
    <property type="entry name" value="YceI-like"/>
    <property type="match status" value="1"/>
</dbReference>
<dbReference type="SMART" id="SM00867">
    <property type="entry name" value="YceI"/>
    <property type="match status" value="1"/>
</dbReference>
<sequence length="114" mass="13029">MQHDNLSLYINEILAIKNIVGEKMAESKWIIDRQHSSLEFSVRHMMISHVSGKFNEFSIDASEDIENVENSTVNVIINATSVDTGNIDRDNHLKSPDFLNAPQFPNIIFKSRKK</sequence>
<dbReference type="AlphaFoldDB" id="T1D137"/>
<feature type="domain" description="Lipid/polyisoprenoid-binding YceI-like" evidence="1">
    <location>
        <begin position="28"/>
        <end position="114"/>
    </location>
</feature>
<organism evidence="2">
    <name type="scientific">mine drainage metagenome</name>
    <dbReference type="NCBI Taxonomy" id="410659"/>
    <lineage>
        <taxon>unclassified sequences</taxon>
        <taxon>metagenomes</taxon>
        <taxon>ecological metagenomes</taxon>
    </lineage>
</organism>
<protein>
    <submittedName>
        <fullName evidence="2">Lipid/polyisoprenoid-binding, YceI-like protein</fullName>
    </submittedName>
</protein>
<dbReference type="InterPro" id="IPR036761">
    <property type="entry name" value="TTHA0802/YceI-like_sf"/>
</dbReference>
<dbReference type="PANTHER" id="PTHR34406">
    <property type="entry name" value="PROTEIN YCEI"/>
    <property type="match status" value="1"/>
</dbReference>
<reference evidence="2" key="1">
    <citation type="submission" date="2013-08" db="EMBL/GenBank/DDBJ databases">
        <authorList>
            <person name="Mendez C."/>
            <person name="Richter M."/>
            <person name="Ferrer M."/>
            <person name="Sanchez J."/>
        </authorList>
    </citation>
    <scope>NUCLEOTIDE SEQUENCE</scope>
</reference>
<evidence type="ECO:0000313" key="2">
    <source>
        <dbReference type="EMBL" id="EQD76145.1"/>
    </source>
</evidence>
<comment type="caution">
    <text evidence="2">The sequence shown here is derived from an EMBL/GenBank/DDBJ whole genome shotgun (WGS) entry which is preliminary data.</text>
</comment>
<accession>T1D137</accession>
<dbReference type="InterPro" id="IPR007372">
    <property type="entry name" value="Lipid/polyisoprenoid-bd_YceI"/>
</dbReference>
<reference evidence="2" key="2">
    <citation type="journal article" date="2014" name="ISME J.">
        <title>Microbial stratification in low pH oxic and suboxic macroscopic growths along an acid mine drainage.</title>
        <authorList>
            <person name="Mendez-Garcia C."/>
            <person name="Mesa V."/>
            <person name="Sprenger R.R."/>
            <person name="Richter M."/>
            <person name="Diez M.S."/>
            <person name="Solano J."/>
            <person name="Bargiela R."/>
            <person name="Golyshina O.V."/>
            <person name="Manteca A."/>
            <person name="Ramos J.L."/>
            <person name="Gallego J.R."/>
            <person name="Llorente I."/>
            <person name="Martins Dos Santos V.A."/>
            <person name="Jensen O.N."/>
            <person name="Pelaez A.I."/>
            <person name="Sanchez J."/>
            <person name="Ferrer M."/>
        </authorList>
    </citation>
    <scope>NUCLEOTIDE SEQUENCE</scope>
</reference>